<dbReference type="Proteomes" id="UP000585721">
    <property type="component" value="Unassembled WGS sequence"/>
</dbReference>
<evidence type="ECO:0000313" key="2">
    <source>
        <dbReference type="Proteomes" id="UP000585721"/>
    </source>
</evidence>
<organism evidence="1 2">
    <name type="scientific">Tolumonas osonensis</name>
    <dbReference type="NCBI Taxonomy" id="675874"/>
    <lineage>
        <taxon>Bacteria</taxon>
        <taxon>Pseudomonadati</taxon>
        <taxon>Pseudomonadota</taxon>
        <taxon>Gammaproteobacteria</taxon>
        <taxon>Aeromonadales</taxon>
        <taxon>Aeromonadaceae</taxon>
        <taxon>Tolumonas</taxon>
    </lineage>
</organism>
<accession>A0A841GDZ3</accession>
<gene>
    <name evidence="1" type="ORF">HNR75_001725</name>
</gene>
<name>A0A841GDZ3_9GAMM</name>
<keyword evidence="2" id="KW-1185">Reference proteome</keyword>
<proteinExistence type="predicted"/>
<dbReference type="InterPro" id="IPR043776">
    <property type="entry name" value="DUF5718"/>
</dbReference>
<dbReference type="EMBL" id="JACHGR010000005">
    <property type="protein sequence ID" value="MBB6055807.1"/>
    <property type="molecule type" value="Genomic_DNA"/>
</dbReference>
<comment type="caution">
    <text evidence="1">The sequence shown here is derived from an EMBL/GenBank/DDBJ whole genome shotgun (WGS) entry which is preliminary data.</text>
</comment>
<dbReference type="RefSeq" id="WP_188026550.1">
    <property type="nucleotide sequence ID" value="NZ_JACHGR010000005.1"/>
</dbReference>
<reference evidence="1 2" key="1">
    <citation type="submission" date="2020-08" db="EMBL/GenBank/DDBJ databases">
        <title>Genomic Encyclopedia of Type Strains, Phase IV (KMG-IV): sequencing the most valuable type-strain genomes for metagenomic binning, comparative biology and taxonomic classification.</title>
        <authorList>
            <person name="Goeker M."/>
        </authorList>
    </citation>
    <scope>NUCLEOTIDE SEQUENCE [LARGE SCALE GENOMIC DNA]</scope>
    <source>
        <strain evidence="1 2">DSM 22975</strain>
    </source>
</reference>
<evidence type="ECO:0000313" key="1">
    <source>
        <dbReference type="EMBL" id="MBB6055807.1"/>
    </source>
</evidence>
<protein>
    <submittedName>
        <fullName evidence="1">Uncharacterized protein</fullName>
    </submittedName>
</protein>
<sequence length="276" mass="30766">MDLTRLIGFGVAGNFAGHLEQAGEASDFVNVKVKDAIQPKAIFPFYVPHIENSFLNVFPVSHDHIQFPEGADNLQIEPEVCLICDIEYENNQVKALMPRAFAAFNDCSIRRPGARKISEKKNWGSASKGMSLQRIALDKFSSGGELDRYHIASFLRRNGECHAYGLDSPATEYSYFHETLLNWVIDKMNHQQDEGPAEDIAALLKAAHYPQQAVISIGATRYTPFGEQNFLQPGDESIVVVYDARCHTPEQIRNMAVTGEFTGEGMSLLRQQVVAD</sequence>
<dbReference type="AlphaFoldDB" id="A0A841GDZ3"/>
<dbReference type="Pfam" id="PF18985">
    <property type="entry name" value="DUF5718"/>
    <property type="match status" value="1"/>
</dbReference>